<dbReference type="SUPFAM" id="SSF52540">
    <property type="entry name" value="P-loop containing nucleoside triphosphate hydrolases"/>
    <property type="match status" value="1"/>
</dbReference>
<reference evidence="3 4" key="1">
    <citation type="journal article" date="2012" name="J. Bacteriol.">
        <title>Genome sequence of the bacterium Streptomyces davawensis JCM 4913 and heterologous production of the unique antibiotic roseoflavin.</title>
        <authorList>
            <person name="Jankowitsch F."/>
            <person name="Schwarz J."/>
            <person name="Ruckert C."/>
            <person name="Gust B."/>
            <person name="Szczepanowski R."/>
            <person name="Blom J."/>
            <person name="Pelzer S."/>
            <person name="Kalinowski J."/>
            <person name="Mack M."/>
        </authorList>
    </citation>
    <scope>NUCLEOTIDE SEQUENCE [LARGE SCALE GENOMIC DNA]</scope>
    <source>
        <strain evidence="4">DSM 101723 / JCM 4913 / KCC S-0913 / 768</strain>
    </source>
</reference>
<dbReference type="EMBL" id="HE971709">
    <property type="protein sequence ID" value="CCK24802.1"/>
    <property type="molecule type" value="Genomic_DNA"/>
</dbReference>
<feature type="region of interest" description="Disordered" evidence="1">
    <location>
        <begin position="856"/>
        <end position="876"/>
    </location>
</feature>
<dbReference type="RefSeq" id="WP_015655206.1">
    <property type="nucleotide sequence ID" value="NC_020504.1"/>
</dbReference>
<dbReference type="STRING" id="1214101.BN159_0423"/>
<dbReference type="AlphaFoldDB" id="K4QV64"/>
<proteinExistence type="predicted"/>
<dbReference type="PATRIC" id="fig|1214101.3.peg.425"/>
<dbReference type="InterPro" id="IPR027417">
    <property type="entry name" value="P-loop_NTPase"/>
</dbReference>
<gene>
    <name evidence="3" type="ORF">BN159_0423</name>
</gene>
<evidence type="ECO:0000256" key="2">
    <source>
        <dbReference type="SAM" id="Phobius"/>
    </source>
</evidence>
<keyword evidence="2" id="KW-0812">Transmembrane</keyword>
<evidence type="ECO:0000313" key="3">
    <source>
        <dbReference type="EMBL" id="CCK24802.1"/>
    </source>
</evidence>
<dbReference type="Gene3D" id="3.40.50.300">
    <property type="entry name" value="P-loop containing nucleotide triphosphate hydrolases"/>
    <property type="match status" value="1"/>
</dbReference>
<feature type="compositionally biased region" description="Basic and acidic residues" evidence="1">
    <location>
        <begin position="867"/>
        <end position="876"/>
    </location>
</feature>
<name>K4QV64_STRDJ</name>
<evidence type="ECO:0000313" key="4">
    <source>
        <dbReference type="Proteomes" id="UP000008043"/>
    </source>
</evidence>
<dbReference type="Proteomes" id="UP000008043">
    <property type="component" value="Chromosome"/>
</dbReference>
<accession>K4QV64</accession>
<sequence>MDSAAPHVTGQAGEPLVGRALGLLTGLAQGAGWFFGHWWLLCVAIALMWGAGEAVVRRLARKVSAERMALELVPARHFDPGLEEIFRRGVQLARASTAMPWWAPRRSKAVQIRLRADGSAPLRYRIEGPAGGERLLSITPFGPGVTVSRGRPIVDKPRAHMVRAEFLLRGSTIAPLREVPLAPDPLQPLVDAVADLRAELGDLAEIRLDIQRAPKWVLRARRVQLLSAARRAEHREAQRAARWLRRDAGGIEDSLGWQVQQLLSSTARANGSGRRLVMPPVPRRVEPAEALGKLAEDDHLVRVQLLVTCASHIEGRPQARLAQLQAALDVFGGRSRWAMRGWRLGPWRIGADHWPTRAGFERRWNLGQCRPPRANWVRLEELTGLLKPPTVHCRLPLLASDLPTFAFGNPQVLLQGLYRGPDGRRRLVATHAAETLFECAVGKAGGGKTERALAQAIGWAHAGGGLMFVDPHRDSWPRAAPFLAHEPLMQRIALIDLNASTPAARLSSWNPLSMQHGQAAHEVVEAVTDAFASVMGWDDATAPRALTIFTAALTVLAAVNQSACQAGQPENQATLFQVRALLTDPGFRAVALAAVRAQLDEETRSWWATVFPALPVDAFGVVLNPLARLAANPATRAFLGQPCGVYNSRAAMDNQLIVWVCPAGNGPTDRLLTALIARDLLRAVRSRRDTPEQQRRPYRLYFDELITLTGAAPETIAAMFEDFRKYRVHVHGMTQLLGRLPAAVRMSLTQNASTLASTAGSQAAIAPITAEWGDNPSPAEVAALDRFEHYMLLTVHGRRIGPVQITGPHLDEVFADHARPHVVADLERAARDTARALPLGRLTATAAAQQQRVSDFLTQQAPARSVRPHDQQKGYR</sequence>
<keyword evidence="4" id="KW-1185">Reference proteome</keyword>
<dbReference type="KEGG" id="sdv:BN159_0423"/>
<keyword evidence="2" id="KW-0472">Membrane</keyword>
<dbReference type="eggNOG" id="COG0433">
    <property type="taxonomic scope" value="Bacteria"/>
</dbReference>
<feature type="transmembrane region" description="Helical" evidence="2">
    <location>
        <begin position="31"/>
        <end position="52"/>
    </location>
</feature>
<organism evidence="3 4">
    <name type="scientific">Streptomyces davaonensis (strain DSM 101723 / JCM 4913 / KCC S-0913 / 768)</name>
    <dbReference type="NCBI Taxonomy" id="1214101"/>
    <lineage>
        <taxon>Bacteria</taxon>
        <taxon>Bacillati</taxon>
        <taxon>Actinomycetota</taxon>
        <taxon>Actinomycetes</taxon>
        <taxon>Kitasatosporales</taxon>
        <taxon>Streptomycetaceae</taxon>
        <taxon>Streptomyces</taxon>
    </lineage>
</organism>
<dbReference type="OrthoDB" id="3633479at2"/>
<dbReference type="HOGENOM" id="CLU_021411_0_0_11"/>
<evidence type="ECO:0000256" key="1">
    <source>
        <dbReference type="SAM" id="MobiDB-lite"/>
    </source>
</evidence>
<protein>
    <submittedName>
        <fullName evidence="3">ATP/GTP-binding protein</fullName>
    </submittedName>
</protein>
<keyword evidence="2" id="KW-1133">Transmembrane helix</keyword>